<sequence length="145" mass="16550">MINLRSLILILVCLIVFCSGLRCTTNCSYKADLSREFFINDTCTQISSAGRCEFNLNIWYTTGEYTVTFNADSSNYILGDRYHAMIQLPETDKMYVSYSIGHACKNHDDCARDFAVITAKTFLQRTPLDYAAVSNNLHPFFRLIL</sequence>
<protein>
    <submittedName>
        <fullName evidence="2">Uncharacterized protein</fullName>
    </submittedName>
</protein>
<name>A0A816Y3A3_9BILA</name>
<feature type="signal peptide" evidence="1">
    <location>
        <begin position="1"/>
        <end position="20"/>
    </location>
</feature>
<evidence type="ECO:0000313" key="3">
    <source>
        <dbReference type="Proteomes" id="UP000663856"/>
    </source>
</evidence>
<accession>A0A816Y3A3</accession>
<evidence type="ECO:0000313" key="2">
    <source>
        <dbReference type="EMBL" id="CAF2155641.1"/>
    </source>
</evidence>
<evidence type="ECO:0000256" key="1">
    <source>
        <dbReference type="SAM" id="SignalP"/>
    </source>
</evidence>
<comment type="caution">
    <text evidence="2">The sequence shown here is derived from an EMBL/GenBank/DDBJ whole genome shotgun (WGS) entry which is preliminary data.</text>
</comment>
<proteinExistence type="predicted"/>
<reference evidence="2" key="1">
    <citation type="submission" date="2021-02" db="EMBL/GenBank/DDBJ databases">
        <authorList>
            <person name="Nowell W R."/>
        </authorList>
    </citation>
    <scope>NUCLEOTIDE SEQUENCE</scope>
</reference>
<feature type="chain" id="PRO_5032493335" evidence="1">
    <location>
        <begin position="21"/>
        <end position="145"/>
    </location>
</feature>
<organism evidence="2 3">
    <name type="scientific">Rotaria magnacalcarata</name>
    <dbReference type="NCBI Taxonomy" id="392030"/>
    <lineage>
        <taxon>Eukaryota</taxon>
        <taxon>Metazoa</taxon>
        <taxon>Spiralia</taxon>
        <taxon>Gnathifera</taxon>
        <taxon>Rotifera</taxon>
        <taxon>Eurotatoria</taxon>
        <taxon>Bdelloidea</taxon>
        <taxon>Philodinida</taxon>
        <taxon>Philodinidae</taxon>
        <taxon>Rotaria</taxon>
    </lineage>
</organism>
<dbReference type="AlphaFoldDB" id="A0A816Y3A3"/>
<dbReference type="Proteomes" id="UP000663856">
    <property type="component" value="Unassembled WGS sequence"/>
</dbReference>
<dbReference type="EMBL" id="CAJNRF010014197">
    <property type="protein sequence ID" value="CAF2155641.1"/>
    <property type="molecule type" value="Genomic_DNA"/>
</dbReference>
<keyword evidence="1" id="KW-0732">Signal</keyword>
<gene>
    <name evidence="2" type="ORF">WKI299_LOCUS31205</name>
</gene>